<accession>A0A8J9ZMD6</accession>
<dbReference type="Proteomes" id="UP000838412">
    <property type="component" value="Chromosome 3"/>
</dbReference>
<protein>
    <submittedName>
        <fullName evidence="1">Hypp1752 protein</fullName>
    </submittedName>
</protein>
<sequence>MQSQPADWLLCGRSYQAVVCCGEWPISYSLQEETRPITGYQTRVSPPIFLFQSQFCLGFVRETLRREDHVFFSPSFRTIAVKATLGRPRLGGTTAQPYPPPQSP</sequence>
<evidence type="ECO:0000313" key="2">
    <source>
        <dbReference type="Proteomes" id="UP000838412"/>
    </source>
</evidence>
<keyword evidence="2" id="KW-1185">Reference proteome</keyword>
<organism evidence="1 2">
    <name type="scientific">Branchiostoma lanceolatum</name>
    <name type="common">Common lancelet</name>
    <name type="synonym">Amphioxus lanceolatum</name>
    <dbReference type="NCBI Taxonomy" id="7740"/>
    <lineage>
        <taxon>Eukaryota</taxon>
        <taxon>Metazoa</taxon>
        <taxon>Chordata</taxon>
        <taxon>Cephalochordata</taxon>
        <taxon>Leptocardii</taxon>
        <taxon>Amphioxiformes</taxon>
        <taxon>Branchiostomatidae</taxon>
        <taxon>Branchiostoma</taxon>
    </lineage>
</organism>
<gene>
    <name evidence="1" type="primary">Hypp1752</name>
    <name evidence="1" type="ORF">BLAG_LOCUS15005</name>
</gene>
<name>A0A8J9ZMD6_BRALA</name>
<evidence type="ECO:0000313" key="1">
    <source>
        <dbReference type="EMBL" id="CAH1256902.1"/>
    </source>
</evidence>
<dbReference type="EMBL" id="OV696688">
    <property type="protein sequence ID" value="CAH1256902.1"/>
    <property type="molecule type" value="Genomic_DNA"/>
</dbReference>
<reference evidence="1" key="1">
    <citation type="submission" date="2022-01" db="EMBL/GenBank/DDBJ databases">
        <authorList>
            <person name="Braso-Vives M."/>
        </authorList>
    </citation>
    <scope>NUCLEOTIDE SEQUENCE</scope>
</reference>
<dbReference type="AlphaFoldDB" id="A0A8J9ZMD6"/>
<proteinExistence type="predicted"/>